<proteinExistence type="predicted"/>
<dbReference type="GeneID" id="56083158"/>
<dbReference type="Proteomes" id="UP000509346">
    <property type="component" value="Chromosome"/>
</dbReference>
<dbReference type="AlphaFoldDB" id="A0A7D5T9Q0"/>
<reference evidence="1 2" key="1">
    <citation type="submission" date="2020-07" db="EMBL/GenBank/DDBJ databases">
        <title>Halosimplex litoreum sp. nov. and Halosimplex rubrum sp. nov., isolated from different salt environments.</title>
        <authorList>
            <person name="Cui H."/>
        </authorList>
    </citation>
    <scope>NUCLEOTIDE SEQUENCE [LARGE SCALE GENOMIC DNA]</scope>
    <source>
        <strain evidence="1 2">R2</strain>
    </source>
</reference>
<evidence type="ECO:0000313" key="1">
    <source>
        <dbReference type="EMBL" id="QLH82130.1"/>
    </source>
</evidence>
<sequence length="126" mass="14539">MTTSDHLRDLGYRAREREDTPIHNCEPISKALAELCRRADIPAEARERALGEQHITHYVVMVPASEISDIDHDDGTVYVDPTIDQFTLENWRNGTTKVGLARREDLPEVGIYPPDAEEREVWYHRK</sequence>
<organism evidence="1 2">
    <name type="scientific">Halosimplex pelagicum</name>
    <dbReference type="NCBI Taxonomy" id="869886"/>
    <lineage>
        <taxon>Archaea</taxon>
        <taxon>Methanobacteriati</taxon>
        <taxon>Methanobacteriota</taxon>
        <taxon>Stenosarchaea group</taxon>
        <taxon>Halobacteria</taxon>
        <taxon>Halobacteriales</taxon>
        <taxon>Haloarculaceae</taxon>
        <taxon>Halosimplex</taxon>
    </lineage>
</organism>
<dbReference type="EMBL" id="CP058909">
    <property type="protein sequence ID" value="QLH82130.1"/>
    <property type="molecule type" value="Genomic_DNA"/>
</dbReference>
<accession>A0A7D5T9Q0</accession>
<name>A0A7D5T9Q0_9EURY</name>
<dbReference type="RefSeq" id="WP_179922598.1">
    <property type="nucleotide sequence ID" value="NZ_CP058909.1"/>
</dbReference>
<gene>
    <name evidence="1" type="ORF">HZS54_11175</name>
</gene>
<keyword evidence="2" id="KW-1185">Reference proteome</keyword>
<evidence type="ECO:0000313" key="2">
    <source>
        <dbReference type="Proteomes" id="UP000509346"/>
    </source>
</evidence>
<protein>
    <submittedName>
        <fullName evidence="1">Uncharacterized protein</fullName>
    </submittedName>
</protein>
<dbReference type="KEGG" id="hpel:HZS54_11175"/>